<accession>A0ABX2H2I3</accession>
<dbReference type="EMBL" id="JAAITS010000004">
    <property type="protein sequence ID" value="NSG84244.1"/>
    <property type="molecule type" value="Genomic_DNA"/>
</dbReference>
<reference evidence="1 2" key="1">
    <citation type="journal article" date="2020" name="Cell Host Microbe">
        <title>Functional and Genomic Variation between Human-Derived Isolates of Lachnospiraceae Reveals Inter- and Intra-Species Diversity.</title>
        <authorList>
            <person name="Sorbara M.T."/>
            <person name="Littmann E.R."/>
            <person name="Fontana E."/>
            <person name="Moody T.U."/>
            <person name="Kohout C.E."/>
            <person name="Gjonbalaj M."/>
            <person name="Eaton V."/>
            <person name="Seok R."/>
            <person name="Leiner I.M."/>
            <person name="Pamer E.G."/>
        </authorList>
    </citation>
    <scope>NUCLEOTIDE SEQUENCE [LARGE SCALE GENOMIC DNA]</scope>
    <source>
        <strain evidence="1 2">MSK.17.74</strain>
    </source>
</reference>
<dbReference type="RefSeq" id="WP_173769236.1">
    <property type="nucleotide sequence ID" value="NZ_JAAITS010000004.1"/>
</dbReference>
<dbReference type="Proteomes" id="UP001644719">
    <property type="component" value="Unassembled WGS sequence"/>
</dbReference>
<proteinExistence type="predicted"/>
<protein>
    <submittedName>
        <fullName evidence="1">Uncharacterized protein</fullName>
    </submittedName>
</protein>
<name>A0ABX2H2I3_9FIRM</name>
<gene>
    <name evidence="1" type="ORF">G5B17_02040</name>
</gene>
<evidence type="ECO:0000313" key="1">
    <source>
        <dbReference type="EMBL" id="NSG84244.1"/>
    </source>
</evidence>
<comment type="caution">
    <text evidence="1">The sequence shown here is derived from an EMBL/GenBank/DDBJ whole genome shotgun (WGS) entry which is preliminary data.</text>
</comment>
<organism evidence="1 2">
    <name type="scientific">Blautia faecis</name>
    <dbReference type="NCBI Taxonomy" id="871665"/>
    <lineage>
        <taxon>Bacteria</taxon>
        <taxon>Bacillati</taxon>
        <taxon>Bacillota</taxon>
        <taxon>Clostridia</taxon>
        <taxon>Lachnospirales</taxon>
        <taxon>Lachnospiraceae</taxon>
        <taxon>Blautia</taxon>
    </lineage>
</organism>
<keyword evidence="2" id="KW-1185">Reference proteome</keyword>
<sequence length="138" mass="16500">MCKIYHTLSRENIRGMYFPMNSVVMRLDNGMRLVCTNFHTKRIGFLELFVWLPDQGKWVKTHEKNILTNAMWEYYSKNLRRIKPDHNNYEDMMKHSHKRKGAGGGVRLGNSGYTTDYECSKNPMHDFRRSMYVQWNQA</sequence>
<evidence type="ECO:0000313" key="2">
    <source>
        <dbReference type="Proteomes" id="UP001644719"/>
    </source>
</evidence>